<dbReference type="Proteomes" id="UP000215185">
    <property type="component" value="Chromosome 1"/>
</dbReference>
<dbReference type="RefSeq" id="WP_018373012.1">
    <property type="nucleotide sequence ID" value="NZ_LT906439.1"/>
</dbReference>
<evidence type="ECO:0000313" key="2">
    <source>
        <dbReference type="Proteomes" id="UP000215185"/>
    </source>
</evidence>
<protein>
    <submittedName>
        <fullName evidence="1">Uncharacterized protein</fullName>
    </submittedName>
</protein>
<dbReference type="Gene3D" id="1.10.10.1150">
    <property type="entry name" value="Coenzyme PQQ synthesis protein D (PqqD)"/>
    <property type="match status" value="1"/>
</dbReference>
<dbReference type="eggNOG" id="ENOG502Z9X3">
    <property type="taxonomic scope" value="Bacteria"/>
</dbReference>
<dbReference type="Pfam" id="PF05402">
    <property type="entry name" value="PqqD"/>
    <property type="match status" value="1"/>
</dbReference>
<organism evidence="1 2">
    <name type="scientific">Streptococcus merionis</name>
    <dbReference type="NCBI Taxonomy" id="400065"/>
    <lineage>
        <taxon>Bacteria</taxon>
        <taxon>Bacillati</taxon>
        <taxon>Bacillota</taxon>
        <taxon>Bacilli</taxon>
        <taxon>Lactobacillales</taxon>
        <taxon>Streptococcaceae</taxon>
        <taxon>Streptococcus</taxon>
    </lineage>
</organism>
<dbReference type="STRING" id="1123308.GCA_000380085_00449"/>
<keyword evidence="2" id="KW-1185">Reference proteome</keyword>
<reference evidence="1 2" key="1">
    <citation type="submission" date="2017-06" db="EMBL/GenBank/DDBJ databases">
        <authorList>
            <consortium name="Pathogen Informatics"/>
        </authorList>
    </citation>
    <scope>NUCLEOTIDE SEQUENCE [LARGE SCALE GENOMIC DNA]</scope>
    <source>
        <strain evidence="1 2">NCTC13788</strain>
    </source>
</reference>
<sequence length="401" mass="47324">MYIITCTKASLRYRWESEVLLTNLQKHGSYDIIFLLYGEDRSMGPYLQEKYGISYYHFEDNRSQKQYPTSIRPYLWYQFLSQHPQMEKEVFFYIDTDIIFREMIAFDKIPVDAQNWYGADSYCVKASYLRAKHPLYLQGLQTILSVTDEELKWTEDSPAGAQWLIAQPTAAFFNEMYVHCERVYDFLVTMERIPHLQKEERLEEYGKWLTDMWCMAWLAPKYGITVHISSELDFSWPTYSAEHWERYKILHNAGVTSENADAFYKAKWTHIPPFFFNHDNVSSKLGSIYYVKAVQAVTIRPQDYDKVKILGTFITNQVKDTYIAIPLDEAKQKVSGYIELNDSSYLLWTLIQEKGSIQEIIEAYSQTFEIEKDQAKQDLFDFIAYLDTMKIIQFECGVSTD</sequence>
<accession>A0A239SN50</accession>
<dbReference type="EMBL" id="LT906439">
    <property type="protein sequence ID" value="SNU86184.1"/>
    <property type="molecule type" value="Genomic_DNA"/>
</dbReference>
<dbReference type="InterPro" id="IPR041881">
    <property type="entry name" value="PqqD_sf"/>
</dbReference>
<gene>
    <name evidence="1" type="ORF">SAMEA4412692_00118</name>
</gene>
<dbReference type="KEGG" id="smen:SAMEA4412692_0118"/>
<name>A0A239SN50_9STRE</name>
<evidence type="ECO:0000313" key="1">
    <source>
        <dbReference type="EMBL" id="SNU86184.1"/>
    </source>
</evidence>
<proteinExistence type="predicted"/>
<dbReference type="AlphaFoldDB" id="A0A239SN50"/>
<dbReference type="InterPro" id="IPR008792">
    <property type="entry name" value="PQQD"/>
</dbReference>